<gene>
    <name evidence="2" type="ORF">BaRGS_00004855</name>
</gene>
<organism evidence="2 3">
    <name type="scientific">Batillaria attramentaria</name>
    <dbReference type="NCBI Taxonomy" id="370345"/>
    <lineage>
        <taxon>Eukaryota</taxon>
        <taxon>Metazoa</taxon>
        <taxon>Spiralia</taxon>
        <taxon>Lophotrochozoa</taxon>
        <taxon>Mollusca</taxon>
        <taxon>Gastropoda</taxon>
        <taxon>Caenogastropoda</taxon>
        <taxon>Sorbeoconcha</taxon>
        <taxon>Cerithioidea</taxon>
        <taxon>Batillariidae</taxon>
        <taxon>Batillaria</taxon>
    </lineage>
</organism>
<keyword evidence="3" id="KW-1185">Reference proteome</keyword>
<evidence type="ECO:0000313" key="2">
    <source>
        <dbReference type="EMBL" id="KAK7503732.1"/>
    </source>
</evidence>
<name>A0ABD0LW49_9CAEN</name>
<keyword evidence="1" id="KW-0472">Membrane</keyword>
<evidence type="ECO:0000256" key="1">
    <source>
        <dbReference type="SAM" id="Phobius"/>
    </source>
</evidence>
<evidence type="ECO:0000313" key="3">
    <source>
        <dbReference type="Proteomes" id="UP001519460"/>
    </source>
</evidence>
<dbReference type="Proteomes" id="UP001519460">
    <property type="component" value="Unassembled WGS sequence"/>
</dbReference>
<sequence>MKTEEAEIKWDSLFAVQAISLNSAIFIFHVFRVAWTLIAGRSAEGAGLFGHTLSLGKTEVLHHPAPGSSAPPPSICIDIKQLISSDGSMDREIGKASQALAGLQVRVLLHQNIKLSTKLKIDKTGVTVRPAVHMRIMGPRQGAHQATRNFMRSLRFIVCVRG</sequence>
<protein>
    <submittedName>
        <fullName evidence="2">Uncharacterized protein</fullName>
    </submittedName>
</protein>
<dbReference type="EMBL" id="JACVVK020000018">
    <property type="protein sequence ID" value="KAK7503732.1"/>
    <property type="molecule type" value="Genomic_DNA"/>
</dbReference>
<reference evidence="2 3" key="1">
    <citation type="journal article" date="2023" name="Sci. Data">
        <title>Genome assembly of the Korean intertidal mud-creeper Batillaria attramentaria.</title>
        <authorList>
            <person name="Patra A.K."/>
            <person name="Ho P.T."/>
            <person name="Jun S."/>
            <person name="Lee S.J."/>
            <person name="Kim Y."/>
            <person name="Won Y.J."/>
        </authorList>
    </citation>
    <scope>NUCLEOTIDE SEQUENCE [LARGE SCALE GENOMIC DNA]</scope>
    <source>
        <strain evidence="2">Wonlab-2016</strain>
    </source>
</reference>
<accession>A0ABD0LW49</accession>
<keyword evidence="1" id="KW-0812">Transmembrane</keyword>
<proteinExistence type="predicted"/>
<comment type="caution">
    <text evidence="2">The sequence shown here is derived from an EMBL/GenBank/DDBJ whole genome shotgun (WGS) entry which is preliminary data.</text>
</comment>
<feature type="transmembrane region" description="Helical" evidence="1">
    <location>
        <begin position="12"/>
        <end position="31"/>
    </location>
</feature>
<keyword evidence="1" id="KW-1133">Transmembrane helix</keyword>
<dbReference type="AlphaFoldDB" id="A0ABD0LW49"/>